<protein>
    <submittedName>
        <fullName evidence="2">Family 2 glycosyl transferase</fullName>
    </submittedName>
</protein>
<dbReference type="PANTHER" id="PTHR10859:SF91">
    <property type="entry name" value="DOLICHYL-PHOSPHATE BETA-GLUCOSYLTRANSFERASE"/>
    <property type="match status" value="1"/>
</dbReference>
<reference evidence="2 3" key="1">
    <citation type="journal article" date="2015" name="Nature">
        <title>rRNA introns, odd ribosomes, and small enigmatic genomes across a large radiation of phyla.</title>
        <authorList>
            <person name="Brown C.T."/>
            <person name="Hug L.A."/>
            <person name="Thomas B.C."/>
            <person name="Sharon I."/>
            <person name="Castelle C.J."/>
            <person name="Singh A."/>
            <person name="Wilkins M.J."/>
            <person name="Williams K.H."/>
            <person name="Banfield J.F."/>
        </authorList>
    </citation>
    <scope>NUCLEOTIDE SEQUENCE [LARGE SCALE GENOMIC DNA]</scope>
</reference>
<dbReference type="SUPFAM" id="SSF53448">
    <property type="entry name" value="Nucleotide-diphospho-sugar transferases"/>
    <property type="match status" value="1"/>
</dbReference>
<comment type="caution">
    <text evidence="2">The sequence shown here is derived from an EMBL/GenBank/DDBJ whole genome shotgun (WGS) entry which is preliminary data.</text>
</comment>
<gene>
    <name evidence="2" type="ORF">UV73_C0001G0253</name>
</gene>
<dbReference type="EMBL" id="LCFP01000001">
    <property type="protein sequence ID" value="KKS98732.1"/>
    <property type="molecule type" value="Genomic_DNA"/>
</dbReference>
<dbReference type="AlphaFoldDB" id="A0A0G1DMF9"/>
<dbReference type="GO" id="GO:0016740">
    <property type="term" value="F:transferase activity"/>
    <property type="evidence" value="ECO:0007669"/>
    <property type="project" value="UniProtKB-KW"/>
</dbReference>
<name>A0A0G1DMF9_9BACT</name>
<dbReference type="STRING" id="1618443.UV73_C0001G0253"/>
<dbReference type="Pfam" id="PF00535">
    <property type="entry name" value="Glycos_transf_2"/>
    <property type="match status" value="1"/>
</dbReference>
<dbReference type="Gene3D" id="3.90.550.10">
    <property type="entry name" value="Spore Coat Polysaccharide Biosynthesis Protein SpsA, Chain A"/>
    <property type="match status" value="1"/>
</dbReference>
<dbReference type="InterPro" id="IPR001173">
    <property type="entry name" value="Glyco_trans_2-like"/>
</dbReference>
<dbReference type="GO" id="GO:0006487">
    <property type="term" value="P:protein N-linked glycosylation"/>
    <property type="evidence" value="ECO:0007669"/>
    <property type="project" value="TreeGrafter"/>
</dbReference>
<sequence>MKSYSIIIPVYNEEKLLQPQVERIISGIDTSLPQSVFELILAENGSTDRTAEIASKLASKDKRIKVIRINQPSYGLAFKEGLRKAKNPVVFQFDIDFWDIGFIKRSLIKLDSCEFVVGSKNLNGSKDLRPVKRRIVSRLMEKAINLRFPVSISDTHGLKAIKKEMVDRYLDRVVCQNHFFDSELLIRIALDGHPWQEIPVSLKELRGSRFPFLVRSREVIREFFTLLSLDLKPEVVKLPYAFRIQKAMVQYLVQLFM</sequence>
<dbReference type="Proteomes" id="UP000034894">
    <property type="component" value="Unassembled WGS sequence"/>
</dbReference>
<accession>A0A0G1DMF9</accession>
<evidence type="ECO:0000313" key="2">
    <source>
        <dbReference type="EMBL" id="KKS98732.1"/>
    </source>
</evidence>
<dbReference type="InterPro" id="IPR029044">
    <property type="entry name" value="Nucleotide-diphossugar_trans"/>
</dbReference>
<feature type="domain" description="Glycosyltransferase 2-like" evidence="1">
    <location>
        <begin position="5"/>
        <end position="166"/>
    </location>
</feature>
<dbReference type="PANTHER" id="PTHR10859">
    <property type="entry name" value="GLYCOSYL TRANSFERASE"/>
    <property type="match status" value="1"/>
</dbReference>
<organism evidence="2 3">
    <name type="scientific">Candidatus Gottesmanbacteria bacterium GW2011_GWA2_43_14</name>
    <dbReference type="NCBI Taxonomy" id="1618443"/>
    <lineage>
        <taxon>Bacteria</taxon>
        <taxon>Candidatus Gottesmaniibacteriota</taxon>
    </lineage>
</organism>
<keyword evidence="2" id="KW-0808">Transferase</keyword>
<evidence type="ECO:0000313" key="3">
    <source>
        <dbReference type="Proteomes" id="UP000034894"/>
    </source>
</evidence>
<proteinExistence type="predicted"/>
<evidence type="ECO:0000259" key="1">
    <source>
        <dbReference type="Pfam" id="PF00535"/>
    </source>
</evidence>
<dbReference type="CDD" id="cd04179">
    <property type="entry name" value="DPM_DPG-synthase_like"/>
    <property type="match status" value="1"/>
</dbReference>